<dbReference type="EMBL" id="BAAARE010000044">
    <property type="protein sequence ID" value="GAA2503228.1"/>
    <property type="molecule type" value="Genomic_DNA"/>
</dbReference>
<feature type="compositionally biased region" description="Low complexity" evidence="1">
    <location>
        <begin position="326"/>
        <end position="349"/>
    </location>
</feature>
<feature type="compositionally biased region" description="Low complexity" evidence="1">
    <location>
        <begin position="304"/>
        <end position="319"/>
    </location>
</feature>
<proteinExistence type="predicted"/>
<evidence type="ECO:0000259" key="3">
    <source>
        <dbReference type="Pfam" id="PF02371"/>
    </source>
</evidence>
<dbReference type="InterPro" id="IPR003346">
    <property type="entry name" value="Transposase_20"/>
</dbReference>
<feature type="region of interest" description="Disordered" evidence="1">
    <location>
        <begin position="304"/>
        <end position="357"/>
    </location>
</feature>
<name>A0ABP5ZS24_9MICO</name>
<dbReference type="Proteomes" id="UP001500730">
    <property type="component" value="Unassembled WGS sequence"/>
</dbReference>
<dbReference type="Pfam" id="PF01548">
    <property type="entry name" value="DEDD_Tnp_IS110"/>
    <property type="match status" value="1"/>
</dbReference>
<sequence length="357" mass="37714">MTSLTDLGEVVDVVIGVDTHVLTHSAAVVDARTGGVLGEVTVEATADGYTQLQAFADEHATLRAWAIEGTGGHGAGLARHLARHAEVVVELDRPERARRRNGAKSDPLDAIRAAREALSRARLGTPRGGGDRQALSVLLAARRSAVEAGTDAQRQLFSLVVAAPEPIRARFRGLKLPAMLRIAAALRVHPSWDTETTVTVTTLRSLARRARALGQEAAEHEKAILKIVRSWRPDLLAQPGIGPIVAATVLCAWSHSGRIHSEAAFAMLAGAAPIPANSGQVTTRHRLNRYGDRQLNRALNTIAPCPASATTQPPATTSPDAPPRARPAARSNAASSATSPETSSEPSNTHPQLLDDP</sequence>
<comment type="caution">
    <text evidence="4">The sequence shown here is derived from an EMBL/GenBank/DDBJ whole genome shotgun (WGS) entry which is preliminary data.</text>
</comment>
<keyword evidence="5" id="KW-1185">Reference proteome</keyword>
<dbReference type="InterPro" id="IPR002525">
    <property type="entry name" value="Transp_IS110-like_N"/>
</dbReference>
<dbReference type="PANTHER" id="PTHR33055">
    <property type="entry name" value="TRANSPOSASE FOR INSERTION SEQUENCE ELEMENT IS1111A"/>
    <property type="match status" value="1"/>
</dbReference>
<evidence type="ECO:0000313" key="4">
    <source>
        <dbReference type="EMBL" id="GAA2503228.1"/>
    </source>
</evidence>
<evidence type="ECO:0000259" key="2">
    <source>
        <dbReference type="Pfam" id="PF01548"/>
    </source>
</evidence>
<protein>
    <submittedName>
        <fullName evidence="4">IS110 family transposase</fullName>
    </submittedName>
</protein>
<dbReference type="Pfam" id="PF02371">
    <property type="entry name" value="Transposase_20"/>
    <property type="match status" value="1"/>
</dbReference>
<feature type="domain" description="Transposase IS116/IS110/IS902 C-terminal" evidence="3">
    <location>
        <begin position="237"/>
        <end position="307"/>
    </location>
</feature>
<evidence type="ECO:0000313" key="5">
    <source>
        <dbReference type="Proteomes" id="UP001500730"/>
    </source>
</evidence>
<dbReference type="RefSeq" id="WP_344257501.1">
    <property type="nucleotide sequence ID" value="NZ_BAAARE010000044.1"/>
</dbReference>
<dbReference type="PANTHER" id="PTHR33055:SF16">
    <property type="entry name" value="TRANSPOSASE FOR INSERTION SEQUENCE ELEMENT IS1547"/>
    <property type="match status" value="1"/>
</dbReference>
<organism evidence="4 5">
    <name type="scientific">Terrabacter carboxydivorans</name>
    <dbReference type="NCBI Taxonomy" id="619730"/>
    <lineage>
        <taxon>Bacteria</taxon>
        <taxon>Bacillati</taxon>
        <taxon>Actinomycetota</taxon>
        <taxon>Actinomycetes</taxon>
        <taxon>Micrococcales</taxon>
        <taxon>Intrasporangiaceae</taxon>
        <taxon>Terrabacter</taxon>
    </lineage>
</organism>
<evidence type="ECO:0000256" key="1">
    <source>
        <dbReference type="SAM" id="MobiDB-lite"/>
    </source>
</evidence>
<feature type="domain" description="Transposase IS110-like N-terminal" evidence="2">
    <location>
        <begin position="15"/>
        <end position="159"/>
    </location>
</feature>
<gene>
    <name evidence="4" type="ORF">GCM10009858_46580</name>
</gene>
<reference evidence="5" key="1">
    <citation type="journal article" date="2019" name="Int. J. Syst. Evol. Microbiol.">
        <title>The Global Catalogue of Microorganisms (GCM) 10K type strain sequencing project: providing services to taxonomists for standard genome sequencing and annotation.</title>
        <authorList>
            <consortium name="The Broad Institute Genomics Platform"/>
            <consortium name="The Broad Institute Genome Sequencing Center for Infectious Disease"/>
            <person name="Wu L."/>
            <person name="Ma J."/>
        </authorList>
    </citation>
    <scope>NUCLEOTIDE SEQUENCE [LARGE SCALE GENOMIC DNA]</scope>
    <source>
        <strain evidence="5">JCM 16259</strain>
    </source>
</reference>
<accession>A0ABP5ZS24</accession>
<dbReference type="InterPro" id="IPR047650">
    <property type="entry name" value="Transpos_IS110"/>
</dbReference>